<dbReference type="AlphaFoldDB" id="A0A8D8TIV6"/>
<accession>A0A8D8TIV6</accession>
<dbReference type="Gene3D" id="4.10.60.10">
    <property type="entry name" value="Zinc finger, CCHC-type"/>
    <property type="match status" value="1"/>
</dbReference>
<evidence type="ECO:0000313" key="4">
    <source>
        <dbReference type="EMBL" id="CAG6687359.1"/>
    </source>
</evidence>
<dbReference type="SMART" id="SM00343">
    <property type="entry name" value="ZnF_C2HC"/>
    <property type="match status" value="1"/>
</dbReference>
<keyword evidence="1" id="KW-0479">Metal-binding</keyword>
<dbReference type="InterPro" id="IPR001878">
    <property type="entry name" value="Znf_CCHC"/>
</dbReference>
<dbReference type="GO" id="GO:0008270">
    <property type="term" value="F:zinc ion binding"/>
    <property type="evidence" value="ECO:0007669"/>
    <property type="project" value="UniProtKB-KW"/>
</dbReference>
<dbReference type="EMBL" id="HBUF01281200">
    <property type="protein sequence ID" value="CAG6687359.1"/>
    <property type="molecule type" value="Transcribed_RNA"/>
</dbReference>
<dbReference type="PROSITE" id="PS50158">
    <property type="entry name" value="ZF_CCHC"/>
    <property type="match status" value="1"/>
</dbReference>
<evidence type="ECO:0000259" key="3">
    <source>
        <dbReference type="PROSITE" id="PS50158"/>
    </source>
</evidence>
<organism evidence="4">
    <name type="scientific">Cacopsylla melanoneura</name>
    <dbReference type="NCBI Taxonomy" id="428564"/>
    <lineage>
        <taxon>Eukaryota</taxon>
        <taxon>Metazoa</taxon>
        <taxon>Ecdysozoa</taxon>
        <taxon>Arthropoda</taxon>
        <taxon>Hexapoda</taxon>
        <taxon>Insecta</taxon>
        <taxon>Pterygota</taxon>
        <taxon>Neoptera</taxon>
        <taxon>Paraneoptera</taxon>
        <taxon>Hemiptera</taxon>
        <taxon>Sternorrhyncha</taxon>
        <taxon>Psylloidea</taxon>
        <taxon>Psyllidae</taxon>
        <taxon>Psyllinae</taxon>
        <taxon>Cacopsylla</taxon>
    </lineage>
</organism>
<feature type="compositionally biased region" description="Basic and acidic residues" evidence="2">
    <location>
        <begin position="128"/>
        <end position="137"/>
    </location>
</feature>
<dbReference type="GO" id="GO:0003676">
    <property type="term" value="F:nucleic acid binding"/>
    <property type="evidence" value="ECO:0007669"/>
    <property type="project" value="InterPro"/>
</dbReference>
<proteinExistence type="predicted"/>
<protein>
    <submittedName>
        <fullName evidence="4">Copia protein</fullName>
    </submittedName>
</protein>
<dbReference type="InterPro" id="IPR036875">
    <property type="entry name" value="Znf_CCHC_sf"/>
</dbReference>
<name>A0A8D8TIV6_9HEMI</name>
<feature type="region of interest" description="Disordered" evidence="2">
    <location>
        <begin position="124"/>
        <end position="158"/>
    </location>
</feature>
<evidence type="ECO:0000256" key="2">
    <source>
        <dbReference type="SAM" id="MobiDB-lite"/>
    </source>
</evidence>
<reference evidence="4" key="1">
    <citation type="submission" date="2021-05" db="EMBL/GenBank/DDBJ databases">
        <authorList>
            <person name="Alioto T."/>
            <person name="Alioto T."/>
            <person name="Gomez Garrido J."/>
        </authorList>
    </citation>
    <scope>NUCLEOTIDE SEQUENCE</scope>
</reference>
<dbReference type="SUPFAM" id="SSF57756">
    <property type="entry name" value="Retrovirus zinc finger-like domains"/>
    <property type="match status" value="1"/>
</dbReference>
<sequence>MEESEKICNLLLSLPSSYEYVVSSLETLISQDNLTMDFVKRRLLDEELKRKKSDCSTSSGAIEQSSAFVSSNMNVRCYRCNQTGHIQRFCRSRISSTNVFQNNGHHSGNRGKYNFHSNSRVQMPQMQRHRDERDTFKNESNVATCENEPEVSGDWKKI</sequence>
<keyword evidence="1" id="KW-0862">Zinc</keyword>
<evidence type="ECO:0000256" key="1">
    <source>
        <dbReference type="PROSITE-ProRule" id="PRU00047"/>
    </source>
</evidence>
<feature type="domain" description="CCHC-type" evidence="3">
    <location>
        <begin position="76"/>
        <end position="92"/>
    </location>
</feature>
<keyword evidence="1" id="KW-0863">Zinc-finger</keyword>